<sequence>MPVADDGLQRPLKNLITAFELERAFRRLRTGRATGPDTTPAELLKYGSELLAQPLADIINHGLTTGDNIHLGDGILPGLPKPNKPAGKCASLRPIILLNSIRKAISLVVIRRIPLKIE</sequence>
<evidence type="ECO:0000313" key="2">
    <source>
        <dbReference type="EMBL" id="CAK7941232.1"/>
    </source>
</evidence>
<dbReference type="EMBL" id="CAKLBY020000003">
    <property type="protein sequence ID" value="CAK7893263.1"/>
    <property type="molecule type" value="Genomic_DNA"/>
</dbReference>
<evidence type="ECO:0000313" key="3">
    <source>
        <dbReference type="Proteomes" id="UP001162060"/>
    </source>
</evidence>
<comment type="caution">
    <text evidence="1">The sequence shown here is derived from an EMBL/GenBank/DDBJ whole genome shotgun (WGS) entry which is preliminary data.</text>
</comment>
<reference evidence="1" key="1">
    <citation type="submission" date="2024-01" db="EMBL/GenBank/DDBJ databases">
        <authorList>
            <person name="Webb A."/>
        </authorList>
    </citation>
    <scope>NUCLEOTIDE SEQUENCE</scope>
    <source>
        <strain evidence="1">Pm1</strain>
    </source>
</reference>
<dbReference type="AlphaFoldDB" id="A0AAV1T1B3"/>
<evidence type="ECO:0000313" key="1">
    <source>
        <dbReference type="EMBL" id="CAK7893263.1"/>
    </source>
</evidence>
<name>A0AAV1T1B3_9STRA</name>
<proteinExistence type="predicted"/>
<organism evidence="1 3">
    <name type="scientific">Peronospora matthiolae</name>
    <dbReference type="NCBI Taxonomy" id="2874970"/>
    <lineage>
        <taxon>Eukaryota</taxon>
        <taxon>Sar</taxon>
        <taxon>Stramenopiles</taxon>
        <taxon>Oomycota</taxon>
        <taxon>Peronosporomycetes</taxon>
        <taxon>Peronosporales</taxon>
        <taxon>Peronosporaceae</taxon>
        <taxon>Peronospora</taxon>
    </lineage>
</organism>
<protein>
    <submittedName>
        <fullName evidence="1">Uncharacterized protein</fullName>
    </submittedName>
</protein>
<dbReference type="EMBL" id="CAKLBY020000264">
    <property type="protein sequence ID" value="CAK7941232.1"/>
    <property type="molecule type" value="Genomic_DNA"/>
</dbReference>
<accession>A0AAV1T1B3</accession>
<dbReference type="Proteomes" id="UP001162060">
    <property type="component" value="Unassembled WGS sequence"/>
</dbReference>
<gene>
    <name evidence="2" type="ORF">PM001_LOCUS26382</name>
    <name evidence="1" type="ORF">PM001_LOCUS567</name>
</gene>